<evidence type="ECO:0000313" key="2">
    <source>
        <dbReference type="Proteomes" id="UP001524570"/>
    </source>
</evidence>
<sequence>MSLHNFTLFADYFQFYIQDESVGGSLADAWNKDAFARMLAVAPGVVAVGTVRNTNVPVSIEILDSVPSLDLDDWDHLVECSILIKNNSIAIAGCTDYLPEAARIDISPGTYRVRVGYAGLATVSADILTGDDHYALQLWQAEAIEPTVLKQFKS</sequence>
<name>A0ABT1TSF9_9GAMM</name>
<evidence type="ECO:0000313" key="1">
    <source>
        <dbReference type="EMBL" id="MCQ8117003.1"/>
    </source>
</evidence>
<comment type="caution">
    <text evidence="1">The sequence shown here is derived from an EMBL/GenBank/DDBJ whole genome shotgun (WGS) entry which is preliminary data.</text>
</comment>
<dbReference type="RefSeq" id="WP_256606191.1">
    <property type="nucleotide sequence ID" value="NZ_JANIBL010000013.1"/>
</dbReference>
<reference evidence="1 2" key="1">
    <citation type="submission" date="2022-07" db="EMBL/GenBank/DDBJ databases">
        <title>Methylomonas rivi sp. nov., Methylomonas rosea sp. nov., Methylomonas aureus sp. nov. and Methylomonas subterranea sp. nov., four novel methanotrophs isolated from a freshwater creek and the deep terrestrial subsurface.</title>
        <authorList>
            <person name="Abin C."/>
            <person name="Sankaranarayanan K."/>
            <person name="Garner C."/>
            <person name="Sindelar R."/>
            <person name="Kotary K."/>
            <person name="Garner R."/>
            <person name="Barclay S."/>
            <person name="Lawson P."/>
            <person name="Krumholz L."/>
        </authorList>
    </citation>
    <scope>NUCLEOTIDE SEQUENCE [LARGE SCALE GENOMIC DNA]</scope>
    <source>
        <strain evidence="1 2">WSC-7</strain>
    </source>
</reference>
<dbReference type="Gene3D" id="2.60.34.30">
    <property type="entry name" value="Competence, DNA-entry nuclease inhibitor, ComJ"/>
    <property type="match status" value="1"/>
</dbReference>
<protein>
    <submittedName>
        <fullName evidence="1">Uncharacterized protein</fullName>
    </submittedName>
</protein>
<keyword evidence="2" id="KW-1185">Reference proteome</keyword>
<proteinExistence type="predicted"/>
<dbReference type="Proteomes" id="UP001524570">
    <property type="component" value="Unassembled WGS sequence"/>
</dbReference>
<accession>A0ABT1TSF9</accession>
<gene>
    <name evidence="1" type="ORF">NP589_06180</name>
</gene>
<dbReference type="EMBL" id="JANIBL010000013">
    <property type="protein sequence ID" value="MCQ8117003.1"/>
    <property type="molecule type" value="Genomic_DNA"/>
</dbReference>
<organism evidence="1 2">
    <name type="scientific">Methylomonas rosea</name>
    <dbReference type="NCBI Taxonomy" id="2952227"/>
    <lineage>
        <taxon>Bacteria</taxon>
        <taxon>Pseudomonadati</taxon>
        <taxon>Pseudomonadota</taxon>
        <taxon>Gammaproteobacteria</taxon>
        <taxon>Methylococcales</taxon>
        <taxon>Methylococcaceae</taxon>
        <taxon>Methylomonas</taxon>
    </lineage>
</organism>
<dbReference type="InterPro" id="IPR038691">
    <property type="entry name" value="ComJ_sf"/>
</dbReference>